<feature type="region of interest" description="Disordered" evidence="1">
    <location>
        <begin position="1"/>
        <end position="24"/>
    </location>
</feature>
<sequence length="248" mass="26971">MCQIPCTNKTEYRVSRNKSAPSPRWELGAAELTRANLYSATDQPDSSPSSGTSSESAKILIISQRLIRCPLRLRNGTTDVRIPHGDTGGDSVRTMDFRSAGDPLPQPRVRAHPGLPRCQAGRERRWSPVKEGGAEAEAAVTEDSCCFYCQVCTRPPPSADLSICCLPAESYSNGGQNSASHQPFCWDNPCATEYTSTEQMDGILRPCPGPVGGSRHTDNCPVSVASQPDQKEGPTYLLLSHLSDWVYQ</sequence>
<reference evidence="2 3" key="1">
    <citation type="journal article" date="2019" name="Appl. Microbiol. Biotechnol.">
        <title>Genome sequence of Isaria javanica and comparative genome analysis insights into family S53 peptidase evolution in fungal entomopathogens.</title>
        <authorList>
            <person name="Lin R."/>
            <person name="Zhang X."/>
            <person name="Xin B."/>
            <person name="Zou M."/>
            <person name="Gao Y."/>
            <person name="Qin F."/>
            <person name="Hu Q."/>
            <person name="Xie B."/>
            <person name="Cheng X."/>
        </authorList>
    </citation>
    <scope>NUCLEOTIDE SEQUENCE [LARGE SCALE GENOMIC DNA]</scope>
    <source>
        <strain evidence="2 3">IJ1G</strain>
    </source>
</reference>
<evidence type="ECO:0000313" key="3">
    <source>
        <dbReference type="Proteomes" id="UP000315783"/>
    </source>
</evidence>
<proteinExistence type="predicted"/>
<feature type="region of interest" description="Disordered" evidence="1">
    <location>
        <begin position="100"/>
        <end position="129"/>
    </location>
</feature>
<gene>
    <name evidence="2" type="ORF">IF1G_04994</name>
</gene>
<organism evidence="2 3">
    <name type="scientific">Cordyceps javanica</name>
    <dbReference type="NCBI Taxonomy" id="43265"/>
    <lineage>
        <taxon>Eukaryota</taxon>
        <taxon>Fungi</taxon>
        <taxon>Dikarya</taxon>
        <taxon>Ascomycota</taxon>
        <taxon>Pezizomycotina</taxon>
        <taxon>Sordariomycetes</taxon>
        <taxon>Hypocreomycetidae</taxon>
        <taxon>Hypocreales</taxon>
        <taxon>Cordycipitaceae</taxon>
        <taxon>Cordyceps</taxon>
    </lineage>
</organism>
<dbReference type="Proteomes" id="UP000315783">
    <property type="component" value="Unassembled WGS sequence"/>
</dbReference>
<comment type="caution">
    <text evidence="2">The sequence shown here is derived from an EMBL/GenBank/DDBJ whole genome shotgun (WGS) entry which is preliminary data.</text>
</comment>
<dbReference type="AlphaFoldDB" id="A0A545V3X4"/>
<evidence type="ECO:0000313" key="2">
    <source>
        <dbReference type="EMBL" id="TQV96411.1"/>
    </source>
</evidence>
<name>A0A545V3X4_9HYPO</name>
<accession>A0A545V3X4</accession>
<keyword evidence="3" id="KW-1185">Reference proteome</keyword>
<evidence type="ECO:0000256" key="1">
    <source>
        <dbReference type="SAM" id="MobiDB-lite"/>
    </source>
</evidence>
<dbReference type="EMBL" id="SPUK01000006">
    <property type="protein sequence ID" value="TQV96411.1"/>
    <property type="molecule type" value="Genomic_DNA"/>
</dbReference>
<protein>
    <submittedName>
        <fullName evidence="2">Uncharacterized protein</fullName>
    </submittedName>
</protein>